<dbReference type="EMBL" id="WWCU01000017">
    <property type="protein sequence ID" value="MYN08882.1"/>
    <property type="molecule type" value="Genomic_DNA"/>
</dbReference>
<reference evidence="1 2" key="1">
    <citation type="submission" date="2019-12" db="EMBL/GenBank/DDBJ databases">
        <title>Novel species isolated from a subtropical stream in China.</title>
        <authorList>
            <person name="Lu H."/>
        </authorList>
    </citation>
    <scope>NUCLEOTIDE SEQUENCE [LARGE SCALE GENOMIC DNA]</scope>
    <source>
        <strain evidence="1 2">FT127W</strain>
    </source>
</reference>
<keyword evidence="2" id="KW-1185">Reference proteome</keyword>
<dbReference type="AlphaFoldDB" id="A0A7X4HEH0"/>
<dbReference type="Proteomes" id="UP000450676">
    <property type="component" value="Unassembled WGS sequence"/>
</dbReference>
<name>A0A7X4HEH0_9BURK</name>
<protein>
    <submittedName>
        <fullName evidence="1">Uncharacterized protein</fullName>
    </submittedName>
</protein>
<evidence type="ECO:0000313" key="1">
    <source>
        <dbReference type="EMBL" id="MYN08882.1"/>
    </source>
</evidence>
<organism evidence="1 2">
    <name type="scientific">Pseudoduganella aquatica</name>
    <dbReference type="NCBI Taxonomy" id="2660641"/>
    <lineage>
        <taxon>Bacteria</taxon>
        <taxon>Pseudomonadati</taxon>
        <taxon>Pseudomonadota</taxon>
        <taxon>Betaproteobacteria</taxon>
        <taxon>Burkholderiales</taxon>
        <taxon>Oxalobacteraceae</taxon>
        <taxon>Telluria group</taxon>
        <taxon>Pseudoduganella</taxon>
    </lineage>
</organism>
<comment type="caution">
    <text evidence="1">The sequence shown here is derived from an EMBL/GenBank/DDBJ whole genome shotgun (WGS) entry which is preliminary data.</text>
</comment>
<dbReference type="RefSeq" id="WP_161073186.1">
    <property type="nucleotide sequence ID" value="NZ_WWCU01000017.1"/>
</dbReference>
<proteinExistence type="predicted"/>
<sequence>MSSPQWQFAARFRRNAFGWKSDTPILRLKEALAEIKSAARADPLLAADGAVILLEKLSPAISQVDSSSGAIGSAVSRAIETLVPLIAAAASTSLVRHRWLQRLWAAVEDDDVPYLESLTEFWGELCGSPETASEWADIMLPPVQAAWQPGAPRTRYLKETTACLACLYAARRHDELLALLERAPFKWWHDHRWGAKALLAQGKVADAIVYAEASKGLNAPMGAIASFCESALLNAGQVDEAYARYAIAAAQGGTNLAVFRSVRKKYPGVPADTILRDLAASQPGQQGKWFAAAKDAGQYGLAIEFARRSPADPRTLARAARDFAERQPEFALDAAMEALKAIAQGYGYDITAADVLEAHAAAVRAAAVLQLPADAVGERLEALLAHPGINGAFILSVLGRVR</sequence>
<gene>
    <name evidence="1" type="ORF">GTP77_16245</name>
</gene>
<evidence type="ECO:0000313" key="2">
    <source>
        <dbReference type="Proteomes" id="UP000450676"/>
    </source>
</evidence>
<accession>A0A7X4HEH0</accession>